<evidence type="ECO:0000313" key="3">
    <source>
        <dbReference type="Proteomes" id="UP000263098"/>
    </source>
</evidence>
<dbReference type="EMBL" id="DPVG01000397">
    <property type="protein sequence ID" value="HCK25211.1"/>
    <property type="molecule type" value="Genomic_DNA"/>
</dbReference>
<dbReference type="InterPro" id="IPR043519">
    <property type="entry name" value="NT_sf"/>
</dbReference>
<dbReference type="PANTHER" id="PTHR34822">
    <property type="entry name" value="GRPB DOMAIN PROTEIN (AFU_ORTHOLOGUE AFUA_1G01530)"/>
    <property type="match status" value="1"/>
</dbReference>
<evidence type="ECO:0000313" key="2">
    <source>
        <dbReference type="EMBL" id="HCK25211.1"/>
    </source>
</evidence>
<organism evidence="2 3">
    <name type="scientific">Bacteroides graminisolvens</name>
    <dbReference type="NCBI Taxonomy" id="477666"/>
    <lineage>
        <taxon>Bacteria</taxon>
        <taxon>Pseudomonadati</taxon>
        <taxon>Bacteroidota</taxon>
        <taxon>Bacteroidia</taxon>
        <taxon>Bacteroidales</taxon>
        <taxon>Bacteroidaceae</taxon>
        <taxon>Bacteroides</taxon>
    </lineage>
</organism>
<dbReference type="Pfam" id="PF00583">
    <property type="entry name" value="Acetyltransf_1"/>
    <property type="match status" value="1"/>
</dbReference>
<feature type="domain" description="N-acetyltransferase" evidence="1">
    <location>
        <begin position="222"/>
        <end position="373"/>
    </location>
</feature>
<protein>
    <submittedName>
        <fullName evidence="2">GNAT family N-acetyltransferase</fullName>
    </submittedName>
</protein>
<dbReference type="SUPFAM" id="SSF55729">
    <property type="entry name" value="Acyl-CoA N-acyltransferases (Nat)"/>
    <property type="match status" value="1"/>
</dbReference>
<dbReference type="AlphaFoldDB" id="A0A3D2SIK5"/>
<dbReference type="Gene3D" id="3.40.630.30">
    <property type="match status" value="1"/>
</dbReference>
<evidence type="ECO:0000259" key="1">
    <source>
        <dbReference type="PROSITE" id="PS51186"/>
    </source>
</evidence>
<dbReference type="CDD" id="cd04301">
    <property type="entry name" value="NAT_SF"/>
    <property type="match status" value="1"/>
</dbReference>
<dbReference type="InterPro" id="IPR007344">
    <property type="entry name" value="GrpB/CoaE"/>
</dbReference>
<dbReference type="InterPro" id="IPR000182">
    <property type="entry name" value="GNAT_dom"/>
</dbReference>
<name>A0A3D2SIK5_9BACE</name>
<dbReference type="Proteomes" id="UP000263098">
    <property type="component" value="Unassembled WGS sequence"/>
</dbReference>
<sequence>MMLSENNSTPRSDEELQKNMVAELKPHNAPITLVEYDPSWSDLFEQEANRIRSVLGNKALQIEHVGSTSVPGLCAKPIIDMLLVVKDSADELSYVPALESAGYILRIREPEWFEHRLFKGPDTDINLHVFSSGTSEIDRMFRFRDWLRTNDADRDKYAQVKRNLAKNKWRHVQHYADAKTSIIQKIMERASLNLENGIPEKNLFMMCKALNFNAISELSDEYHVRTCRRDELDIWKEMPFDDVKSAKEYNGFMTEYFNDVYGSKEDLFFQKCLFVCDKNDTPIGTCFAWKAYEKISTIHWFKVRKNYEGLGIGRALLSIVMRSIKENDYPVFLHTQPSSFRAIKLYSDFGFAFLTDPIIGYRKNDLEECLTILKEHMPQKDFEKLQFAEAPEDFLKAVKSSKINQF</sequence>
<dbReference type="Pfam" id="PF04229">
    <property type="entry name" value="GrpB"/>
    <property type="match status" value="1"/>
</dbReference>
<gene>
    <name evidence="2" type="ORF">DHW31_10655</name>
</gene>
<dbReference type="PANTHER" id="PTHR34822:SF1">
    <property type="entry name" value="GRPB FAMILY PROTEIN"/>
    <property type="match status" value="1"/>
</dbReference>
<dbReference type="InterPro" id="IPR016181">
    <property type="entry name" value="Acyl_CoA_acyltransferase"/>
</dbReference>
<dbReference type="GO" id="GO:0016747">
    <property type="term" value="F:acyltransferase activity, transferring groups other than amino-acyl groups"/>
    <property type="evidence" value="ECO:0007669"/>
    <property type="project" value="InterPro"/>
</dbReference>
<accession>A0A3D2SIK5</accession>
<dbReference type="PROSITE" id="PS51186">
    <property type="entry name" value="GNAT"/>
    <property type="match status" value="1"/>
</dbReference>
<keyword evidence="2" id="KW-0808">Transferase</keyword>
<dbReference type="Gene3D" id="3.30.460.10">
    <property type="entry name" value="Beta Polymerase, domain 2"/>
    <property type="match status" value="1"/>
</dbReference>
<dbReference type="SUPFAM" id="SSF81301">
    <property type="entry name" value="Nucleotidyltransferase"/>
    <property type="match status" value="1"/>
</dbReference>
<comment type="caution">
    <text evidence="2">The sequence shown here is derived from an EMBL/GenBank/DDBJ whole genome shotgun (WGS) entry which is preliminary data.</text>
</comment>
<reference evidence="2 3" key="1">
    <citation type="journal article" date="2018" name="Nat. Biotechnol.">
        <title>A standardized bacterial taxonomy based on genome phylogeny substantially revises the tree of life.</title>
        <authorList>
            <person name="Parks D.H."/>
            <person name="Chuvochina M."/>
            <person name="Waite D.W."/>
            <person name="Rinke C."/>
            <person name="Skarshewski A."/>
            <person name="Chaumeil P.A."/>
            <person name="Hugenholtz P."/>
        </authorList>
    </citation>
    <scope>NUCLEOTIDE SEQUENCE [LARGE SCALE GENOMIC DNA]</scope>
    <source>
        <strain evidence="2">UBA9667</strain>
    </source>
</reference>
<proteinExistence type="predicted"/>